<dbReference type="RefSeq" id="WP_311331758.1">
    <property type="nucleotide sequence ID" value="NZ_JAVRHZ010000001.1"/>
</dbReference>
<feature type="domain" description="FAD-binding PCMH-type" evidence="9">
    <location>
        <begin position="38"/>
        <end position="277"/>
    </location>
</feature>
<dbReference type="InterPro" id="IPR017900">
    <property type="entry name" value="4Fe4S_Fe_S_CS"/>
</dbReference>
<dbReference type="InterPro" id="IPR016166">
    <property type="entry name" value="FAD-bd_PCMH"/>
</dbReference>
<proteinExistence type="predicted"/>
<evidence type="ECO:0000259" key="8">
    <source>
        <dbReference type="PROSITE" id="PS51379"/>
    </source>
</evidence>
<dbReference type="InterPro" id="IPR017896">
    <property type="entry name" value="4Fe4S_Fe-S-bd"/>
</dbReference>
<dbReference type="EMBL" id="JAVRHZ010000001">
    <property type="protein sequence ID" value="MDT0554801.1"/>
    <property type="molecule type" value="Genomic_DNA"/>
</dbReference>
<dbReference type="SUPFAM" id="SSF55103">
    <property type="entry name" value="FAD-linked oxidases, C-terminal domain"/>
    <property type="match status" value="1"/>
</dbReference>
<keyword evidence="4" id="KW-0274">FAD</keyword>
<evidence type="ECO:0000256" key="4">
    <source>
        <dbReference type="ARBA" id="ARBA00022827"/>
    </source>
</evidence>
<sequence length="973" mass="108259">METPITSKMLEKLKNDLFGDLFFDDLHKKLYATDASVYRMLPVAVAFPKNTEDIKVLISFANTYKIGLIPRAAGTSLAGQCVGEGIVIDVSKYLTNILSLDITNKTVTVEPGVIRDELNEYLKPHGLFFGPNTSTSNRCMIGGMVGNNSSGTTSIKYGVTRDKVVALKTLLSNGEEVVFSEVSSTQFRQKAQENTLEGSIYNILLNTLSPASVQQEIIREFPKPEIHRRNTGYALDSLITTETFSKSEKKTNIASLLCGSEGTLAFTTEITLKLDVLQPANSAMLVGHYHSVNKCLLDVLEAMKHDLDTCEMLDDTILNCTKQNKKYDSYRYFIEGEPKALLFFEIRDSSREKVLEKVNQLKVTLQKTQNSYATVLLEKEAITKAMELRKAGLGLLGNMVGDKKAVACIEDTAVAIEDLPSYIDEFSKLMKQNKQDAVYYAHAGAGELHLRPILNLKKEADVAFFKSITTQVAQLVKKYNGSFSGEHGDGIVRGAFLPLLIGGKNYEIVKTVKTTFDPYNIFNPNKIVAPYPMDNSLRYIPDREEPDIPTKISFKQNQGILRLAENCNGSGDCRKSAGNGTMCPSYQATKNEKDSTRGRANVLREVLTNNKTANRFNSKELKEVFDLCISCKACATECPSNVDMAIAKAEFQFQYNKTHKPSKADSFFAKSTHYNKLASRFSTLSNFLITNSVTSRLLKKRYHIAPKRSLPKIAKKSYHEKCKNLEKGSASYNYHLYLFVDEFSNYLDVKLVQDAYFLLGKLGYEVGLITNLDSGRALLSKGFLDEAKTEIDKNIKKLKDIVSEQTPLVGIEPSAILGFRDEFPKLASDTAGAKKIAKSTYLIEEFLASEIEKGKITASNFTSEKKEIKIHNHCHQKALSNQKVTFDILNLPANYNPTIINSGCCGMAGSFGYEKQHYEVSMQIGELRLFPAVRKSSKDVIIAANGTSCRHQIKDGTDREALHPVTILCNALV</sequence>
<dbReference type="PROSITE" id="PS51387">
    <property type="entry name" value="FAD_PCMH"/>
    <property type="match status" value="1"/>
</dbReference>
<gene>
    <name evidence="10" type="ORF">RM538_02230</name>
</gene>
<dbReference type="Gene3D" id="1.10.45.10">
    <property type="entry name" value="Vanillyl-alcohol Oxidase, Chain A, domain 4"/>
    <property type="match status" value="1"/>
</dbReference>
<reference evidence="10 11" key="1">
    <citation type="submission" date="2023-09" db="EMBL/GenBank/DDBJ databases">
        <authorList>
            <person name="Rey-Velasco X."/>
        </authorList>
    </citation>
    <scope>NUCLEOTIDE SEQUENCE [LARGE SCALE GENOMIC DNA]</scope>
    <source>
        <strain evidence="10 11">W242</strain>
    </source>
</reference>
<dbReference type="PANTHER" id="PTHR11748">
    <property type="entry name" value="D-LACTATE DEHYDROGENASE"/>
    <property type="match status" value="1"/>
</dbReference>
<keyword evidence="11" id="KW-1185">Reference proteome</keyword>
<dbReference type="Pfam" id="PF02913">
    <property type="entry name" value="FAD-oxidase_C"/>
    <property type="match status" value="1"/>
</dbReference>
<name>A0ABU2YAC3_9FLAO</name>
<evidence type="ECO:0000256" key="7">
    <source>
        <dbReference type="ARBA" id="ARBA00023014"/>
    </source>
</evidence>
<comment type="caution">
    <text evidence="10">The sequence shown here is derived from an EMBL/GenBank/DDBJ whole genome shotgun (WGS) entry which is preliminary data.</text>
</comment>
<organism evidence="10 11">
    <name type="scientific">Patiriisocius hiemis</name>
    <dbReference type="NCBI Taxonomy" id="3075604"/>
    <lineage>
        <taxon>Bacteria</taxon>
        <taxon>Pseudomonadati</taxon>
        <taxon>Bacteroidota</taxon>
        <taxon>Flavobacteriia</taxon>
        <taxon>Flavobacteriales</taxon>
        <taxon>Flavobacteriaceae</taxon>
        <taxon>Patiriisocius</taxon>
    </lineage>
</organism>
<dbReference type="InterPro" id="IPR009051">
    <property type="entry name" value="Helical_ferredxn"/>
</dbReference>
<dbReference type="PROSITE" id="PS00198">
    <property type="entry name" value="4FE4S_FER_1"/>
    <property type="match status" value="1"/>
</dbReference>
<evidence type="ECO:0000256" key="2">
    <source>
        <dbReference type="ARBA" id="ARBA00022630"/>
    </source>
</evidence>
<evidence type="ECO:0000256" key="6">
    <source>
        <dbReference type="ARBA" id="ARBA00023004"/>
    </source>
</evidence>
<comment type="cofactor">
    <cofactor evidence="1">
        <name>FAD</name>
        <dbReference type="ChEBI" id="CHEBI:57692"/>
    </cofactor>
</comment>
<dbReference type="Proteomes" id="UP001254488">
    <property type="component" value="Unassembled WGS sequence"/>
</dbReference>
<accession>A0ABU2YAC3</accession>
<evidence type="ECO:0000313" key="10">
    <source>
        <dbReference type="EMBL" id="MDT0554801.1"/>
    </source>
</evidence>
<dbReference type="Pfam" id="PF01565">
    <property type="entry name" value="FAD_binding_4"/>
    <property type="match status" value="1"/>
</dbReference>
<dbReference type="InterPro" id="IPR006094">
    <property type="entry name" value="Oxid_FAD_bind_N"/>
</dbReference>
<dbReference type="Gene3D" id="3.30.70.2740">
    <property type="match status" value="1"/>
</dbReference>
<dbReference type="SUPFAM" id="SSF46548">
    <property type="entry name" value="alpha-helical ferredoxin"/>
    <property type="match status" value="1"/>
</dbReference>
<keyword evidence="6" id="KW-0408">Iron</keyword>
<keyword evidence="5" id="KW-0560">Oxidoreductase</keyword>
<dbReference type="Gene3D" id="1.10.1060.10">
    <property type="entry name" value="Alpha-helical ferredoxin"/>
    <property type="match status" value="1"/>
</dbReference>
<dbReference type="InterPro" id="IPR016164">
    <property type="entry name" value="FAD-linked_Oxase-like_C"/>
</dbReference>
<dbReference type="InterPro" id="IPR004113">
    <property type="entry name" value="FAD-bd_oxidored_4_C"/>
</dbReference>
<protein>
    <submittedName>
        <fullName evidence="10">FAD-linked oxidase C-terminal domain-containing protein</fullName>
    </submittedName>
</protein>
<dbReference type="Gene3D" id="3.30.465.10">
    <property type="match status" value="1"/>
</dbReference>
<evidence type="ECO:0000256" key="3">
    <source>
        <dbReference type="ARBA" id="ARBA00022723"/>
    </source>
</evidence>
<keyword evidence="2" id="KW-0285">Flavoprotein</keyword>
<keyword evidence="3" id="KW-0479">Metal-binding</keyword>
<dbReference type="Pfam" id="PF13534">
    <property type="entry name" value="Fer4_17"/>
    <property type="match status" value="1"/>
</dbReference>
<evidence type="ECO:0000256" key="1">
    <source>
        <dbReference type="ARBA" id="ARBA00001974"/>
    </source>
</evidence>
<evidence type="ECO:0000259" key="9">
    <source>
        <dbReference type="PROSITE" id="PS51387"/>
    </source>
</evidence>
<evidence type="ECO:0000256" key="5">
    <source>
        <dbReference type="ARBA" id="ARBA00023002"/>
    </source>
</evidence>
<dbReference type="InterPro" id="IPR016171">
    <property type="entry name" value="Vanillyl_alc_oxidase_C-sub2"/>
</dbReference>
<evidence type="ECO:0000313" key="11">
    <source>
        <dbReference type="Proteomes" id="UP001254488"/>
    </source>
</evidence>
<keyword evidence="7" id="KW-0411">Iron-sulfur</keyword>
<dbReference type="InterPro" id="IPR016169">
    <property type="entry name" value="FAD-bd_PCMH_sub2"/>
</dbReference>
<feature type="domain" description="4Fe-4S ferredoxin-type" evidence="8">
    <location>
        <begin position="619"/>
        <end position="648"/>
    </location>
</feature>
<dbReference type="SUPFAM" id="SSF56176">
    <property type="entry name" value="FAD-binding/transporter-associated domain-like"/>
    <property type="match status" value="1"/>
</dbReference>
<dbReference type="PANTHER" id="PTHR11748:SF119">
    <property type="entry name" value="D-2-HYDROXYGLUTARATE DEHYDROGENASE"/>
    <property type="match status" value="1"/>
</dbReference>
<dbReference type="InterPro" id="IPR036318">
    <property type="entry name" value="FAD-bd_PCMH-like_sf"/>
</dbReference>
<dbReference type="PROSITE" id="PS51379">
    <property type="entry name" value="4FE4S_FER_2"/>
    <property type="match status" value="1"/>
</dbReference>